<evidence type="ECO:0000256" key="1">
    <source>
        <dbReference type="ARBA" id="ARBA00000843"/>
    </source>
</evidence>
<feature type="compositionally biased region" description="Low complexity" evidence="15">
    <location>
        <begin position="21"/>
        <end position="30"/>
    </location>
</feature>
<evidence type="ECO:0000256" key="10">
    <source>
        <dbReference type="ARBA" id="ARBA00023004"/>
    </source>
</evidence>
<dbReference type="Pfam" id="PF00226">
    <property type="entry name" value="DnaJ"/>
    <property type="match status" value="1"/>
</dbReference>
<dbReference type="AlphaFoldDB" id="A0AAD5VTX4"/>
<evidence type="ECO:0000256" key="3">
    <source>
        <dbReference type="ARBA" id="ARBA00008343"/>
    </source>
</evidence>
<evidence type="ECO:0000256" key="12">
    <source>
        <dbReference type="ARBA" id="ARBA00023186"/>
    </source>
</evidence>
<feature type="compositionally biased region" description="Basic residues" evidence="15">
    <location>
        <begin position="42"/>
        <end position="52"/>
    </location>
</feature>
<dbReference type="GO" id="GO:0005634">
    <property type="term" value="C:nucleus"/>
    <property type="evidence" value="ECO:0007669"/>
    <property type="project" value="TreeGrafter"/>
</dbReference>
<dbReference type="Pfam" id="PF11875">
    <property type="entry name" value="DnaJ-like_C11_C"/>
    <property type="match status" value="1"/>
</dbReference>
<evidence type="ECO:0000256" key="13">
    <source>
        <dbReference type="ARBA" id="ARBA00023204"/>
    </source>
</evidence>
<evidence type="ECO:0000259" key="16">
    <source>
        <dbReference type="PROSITE" id="PS50076"/>
    </source>
</evidence>
<keyword evidence="8" id="KW-0227">DNA damage</keyword>
<dbReference type="PRINTS" id="PR00625">
    <property type="entry name" value="JDOMAIN"/>
</dbReference>
<comment type="similarity">
    <text evidence="3">Belongs to the Nth/MutY family.</text>
</comment>
<dbReference type="GO" id="GO:0046872">
    <property type="term" value="F:metal ion binding"/>
    <property type="evidence" value="ECO:0007669"/>
    <property type="project" value="UniProtKB-KW"/>
</dbReference>
<dbReference type="InterPro" id="IPR023170">
    <property type="entry name" value="HhH_base_excis_C"/>
</dbReference>
<evidence type="ECO:0000313" key="17">
    <source>
        <dbReference type="EMBL" id="KAJ3567834.1"/>
    </source>
</evidence>
<dbReference type="Gene3D" id="1.10.340.30">
    <property type="entry name" value="Hypothetical protein, domain 2"/>
    <property type="match status" value="1"/>
</dbReference>
<dbReference type="GO" id="GO:0032357">
    <property type="term" value="F:oxidized purine DNA binding"/>
    <property type="evidence" value="ECO:0007669"/>
    <property type="project" value="TreeGrafter"/>
</dbReference>
<keyword evidence="7" id="KW-0479">Metal-binding</keyword>
<feature type="region of interest" description="Disordered" evidence="15">
    <location>
        <begin position="1"/>
        <end position="62"/>
    </location>
</feature>
<dbReference type="PANTHER" id="PTHR42944">
    <property type="entry name" value="ADENINE DNA GLYCOSYLASE"/>
    <property type="match status" value="1"/>
</dbReference>
<keyword evidence="6" id="KW-0004">4Fe-4S</keyword>
<keyword evidence="9" id="KW-0378">Hydrolase</keyword>
<dbReference type="GO" id="GO:0051539">
    <property type="term" value="F:4 iron, 4 sulfur cluster binding"/>
    <property type="evidence" value="ECO:0007669"/>
    <property type="project" value="UniProtKB-KW"/>
</dbReference>
<dbReference type="Gene3D" id="3.90.79.10">
    <property type="entry name" value="Nucleoside Triphosphate Pyrophosphohydrolase"/>
    <property type="match status" value="1"/>
</dbReference>
<keyword evidence="14" id="KW-0326">Glycosidase</keyword>
<dbReference type="SMART" id="SM00271">
    <property type="entry name" value="DnaJ"/>
    <property type="match status" value="1"/>
</dbReference>
<organism evidence="17 18">
    <name type="scientific">Leucocoprinus birnbaumii</name>
    <dbReference type="NCBI Taxonomy" id="56174"/>
    <lineage>
        <taxon>Eukaryota</taxon>
        <taxon>Fungi</taxon>
        <taxon>Dikarya</taxon>
        <taxon>Basidiomycota</taxon>
        <taxon>Agaricomycotina</taxon>
        <taxon>Agaricomycetes</taxon>
        <taxon>Agaricomycetidae</taxon>
        <taxon>Agaricales</taxon>
        <taxon>Agaricineae</taxon>
        <taxon>Agaricaceae</taxon>
        <taxon>Leucocoprinus</taxon>
    </lineage>
</organism>
<comment type="catalytic activity">
    <reaction evidence="1">
        <text>Hydrolyzes free adenine bases from 7,8-dihydro-8-oxoguanine:adenine mismatched double-stranded DNA, leaving an apurinic site.</text>
        <dbReference type="EC" id="3.2.2.31"/>
    </reaction>
</comment>
<accession>A0AAD5VTX4</accession>
<dbReference type="Pfam" id="PF22774">
    <property type="entry name" value="DNAJC11_beta-barrel"/>
    <property type="match status" value="1"/>
</dbReference>
<dbReference type="PROSITE" id="PS01155">
    <property type="entry name" value="ENDONUCLEASE_III_2"/>
    <property type="match status" value="1"/>
</dbReference>
<dbReference type="InterPro" id="IPR024586">
    <property type="entry name" value="DnaJ-like_C11_C"/>
</dbReference>
<dbReference type="SMART" id="SM00478">
    <property type="entry name" value="ENDO3c"/>
    <property type="match status" value="1"/>
</dbReference>
<proteinExistence type="inferred from homology"/>
<dbReference type="InterPro" id="IPR015797">
    <property type="entry name" value="NUDIX_hydrolase-like_dom_sf"/>
</dbReference>
<dbReference type="InterPro" id="IPR003265">
    <property type="entry name" value="HhH-GPD_domain"/>
</dbReference>
<dbReference type="SMART" id="SM00525">
    <property type="entry name" value="FES"/>
    <property type="match status" value="1"/>
</dbReference>
<evidence type="ECO:0000256" key="7">
    <source>
        <dbReference type="ARBA" id="ARBA00022723"/>
    </source>
</evidence>
<dbReference type="GO" id="GO:0006285">
    <property type="term" value="P:base-excision repair, AP site formation"/>
    <property type="evidence" value="ECO:0007669"/>
    <property type="project" value="UniProtKB-ARBA"/>
</dbReference>
<dbReference type="SUPFAM" id="SSF46565">
    <property type="entry name" value="Chaperone J-domain"/>
    <property type="match status" value="1"/>
</dbReference>
<dbReference type="FunFam" id="1.10.340.30:FF:000002">
    <property type="entry name" value="Adenine DNA glycosylase"/>
    <property type="match status" value="1"/>
</dbReference>
<comment type="cofactor">
    <cofactor evidence="2">
        <name>[4Fe-4S] cluster</name>
        <dbReference type="ChEBI" id="CHEBI:49883"/>
    </cofactor>
</comment>
<evidence type="ECO:0000256" key="9">
    <source>
        <dbReference type="ARBA" id="ARBA00022801"/>
    </source>
</evidence>
<dbReference type="EMBL" id="JANIEX010000384">
    <property type="protein sequence ID" value="KAJ3567834.1"/>
    <property type="molecule type" value="Genomic_DNA"/>
</dbReference>
<dbReference type="PANTHER" id="PTHR42944:SF1">
    <property type="entry name" value="ADENINE DNA GLYCOSYLASE"/>
    <property type="match status" value="1"/>
</dbReference>
<dbReference type="Pfam" id="PF00730">
    <property type="entry name" value="HhH-GPD"/>
    <property type="match status" value="1"/>
</dbReference>
<keyword evidence="13" id="KW-0234">DNA repair</keyword>
<protein>
    <recommendedName>
        <fullName evidence="5">Adenine DNA glycosylase</fullName>
        <ecNumber evidence="4">3.2.2.31</ecNumber>
    </recommendedName>
</protein>
<name>A0AAD5VTX4_9AGAR</name>
<feature type="domain" description="J" evidence="16">
    <location>
        <begin position="530"/>
        <end position="598"/>
    </location>
</feature>
<dbReference type="SUPFAM" id="SSF55811">
    <property type="entry name" value="Nudix"/>
    <property type="match status" value="1"/>
</dbReference>
<evidence type="ECO:0000256" key="11">
    <source>
        <dbReference type="ARBA" id="ARBA00023014"/>
    </source>
</evidence>
<dbReference type="GO" id="GO:0000701">
    <property type="term" value="F:purine-specific mismatch base pair DNA N-glycosylase activity"/>
    <property type="evidence" value="ECO:0007669"/>
    <property type="project" value="UniProtKB-EC"/>
</dbReference>
<dbReference type="InterPro" id="IPR004036">
    <property type="entry name" value="Endonuclease-III-like_CS2"/>
</dbReference>
<gene>
    <name evidence="17" type="ORF">NP233_g6104</name>
</gene>
<evidence type="ECO:0000256" key="14">
    <source>
        <dbReference type="ARBA" id="ARBA00023295"/>
    </source>
</evidence>
<dbReference type="Gene3D" id="1.10.287.110">
    <property type="entry name" value="DnaJ domain"/>
    <property type="match status" value="1"/>
</dbReference>
<dbReference type="GO" id="GO:0034039">
    <property type="term" value="F:8-oxo-7,8-dihydroguanine DNA N-glycosylase activity"/>
    <property type="evidence" value="ECO:0007669"/>
    <property type="project" value="TreeGrafter"/>
</dbReference>
<dbReference type="InterPro" id="IPR011257">
    <property type="entry name" value="DNA_glycosylase"/>
</dbReference>
<keyword evidence="12" id="KW-0143">Chaperone</keyword>
<evidence type="ECO:0000256" key="5">
    <source>
        <dbReference type="ARBA" id="ARBA00022023"/>
    </source>
</evidence>
<comment type="caution">
    <text evidence="17">The sequence shown here is derived from an EMBL/GenBank/DDBJ whole genome shotgun (WGS) entry which is preliminary data.</text>
</comment>
<evidence type="ECO:0000256" key="8">
    <source>
        <dbReference type="ARBA" id="ARBA00022763"/>
    </source>
</evidence>
<dbReference type="InterPro" id="IPR003651">
    <property type="entry name" value="Endonuclease3_FeS-loop_motif"/>
</dbReference>
<dbReference type="PROSITE" id="PS50076">
    <property type="entry name" value="DNAJ_2"/>
    <property type="match status" value="1"/>
</dbReference>
<evidence type="ECO:0000256" key="6">
    <source>
        <dbReference type="ARBA" id="ARBA00022485"/>
    </source>
</evidence>
<dbReference type="InterPro" id="IPR036869">
    <property type="entry name" value="J_dom_sf"/>
</dbReference>
<feature type="compositionally biased region" description="Basic and acidic residues" evidence="15">
    <location>
        <begin position="804"/>
        <end position="813"/>
    </location>
</feature>
<reference evidence="17" key="1">
    <citation type="submission" date="2022-07" db="EMBL/GenBank/DDBJ databases">
        <title>Genome Sequence of Leucocoprinus birnbaumii.</title>
        <authorList>
            <person name="Buettner E."/>
        </authorList>
    </citation>
    <scope>NUCLEOTIDE SEQUENCE</scope>
    <source>
        <strain evidence="17">VT141</strain>
    </source>
</reference>
<evidence type="ECO:0000256" key="15">
    <source>
        <dbReference type="SAM" id="MobiDB-lite"/>
    </source>
</evidence>
<dbReference type="Gene3D" id="1.10.1670.10">
    <property type="entry name" value="Helix-hairpin-Helix base-excision DNA repair enzymes (C-terminal)"/>
    <property type="match status" value="1"/>
</dbReference>
<dbReference type="InterPro" id="IPR055225">
    <property type="entry name" value="DNAJC11-like_beta-barrel"/>
</dbReference>
<dbReference type="EC" id="3.2.2.31" evidence="4"/>
<keyword evidence="18" id="KW-1185">Reference proteome</keyword>
<dbReference type="GO" id="GO:0035485">
    <property type="term" value="F:adenine/guanine mispair binding"/>
    <property type="evidence" value="ECO:0007669"/>
    <property type="project" value="TreeGrafter"/>
</dbReference>
<sequence length="1116" mass="124493">MSKRRSSRLGRGSEDDWNDAGSSSSGTDSSDWVRDKNVGTNRKIKTTRKKRKLEGQSQHTASQCNSIGIPMERDSMHSESRHIIRSPEPMRTALIQWFAEVRDSRGMPWRKLSNISQNPEERSQRAYEVWVSEIMLQQTQVSTVIPYYTRWMQNFPTLEDLAKANVEQVNALWKGLGYYSRASRLLEGAKKAVAEYGGSLPNNAKEMQKSIPGIGRYSAGAICSIAYGERVPVLDGNVHRLLSRILALHAPPKAKGTLDLLWEAANVMVQEDEENHNPGDINQGLIELGSTICTVRGPSCDKCPLQPWCTAYQITSGKVDESVSDMEDTCNLCKPIPPKLEVTIFPMKADRKKPREELDIVNLVEWRQGTESEERLFLLVKRPKTGLLAGLQDFPACMNVSKDSSTEAIKSISLEFLDTFFGSSFRQPTTKSAGKGPRRGAWESSVSRISIIGDVPHVFSHIRKTYRVVWILLTGGDNPPDPYANGIAGASHILAPKSMTQGKSGNKMPVHNGSDLRAESAWTPMNEVADATHVLNLSKGASPNEVQERYRSLSLVFHPDKQQDPEAKEVATRNFLKIQKAYEVLSDPFLREIYDQLGPEGLNFNWPEGLRSSTVEEFRQKLADVKGELRRARQNAVLSPQGNLHCVVNAIPLFHPSHLSSAERLSSVSFASYSLRHKIQSRINEQTNVGLGVQVRNGTNRLDFSGTVQHHFSPRLSSMAVLHLRYPFQTRLEASYMDGTNSLNVKAVGSLGAPLFFRPALSASLTRKLFRKRAEQASIDVHVGYRPHVKLRLISPRPFGLKTSTERNEDNERGAGTSASLSGLEMGVVFSSYGLDLEQGDPKLVGEFGVNLLELGTTLKSGLTLGFSGINWLFSAIWSIPSKSLDFSATTTLGRAGVVFVFEQLTLSARISRLEQRLTIPVVLSAEYNGRLALSTTVLPAFAGVLLYRFVVLPRRRAQRLAHLRSARRRLEESEERRERDSVEKFLRDVARRHSQTEKSKQGLVILQATYGSAEESESVQDLTLDVTIPLQALVRNSQLFIASGEETKLNIQGFFDPAPSVPKVLRIHYLFCEQKHYAEIPDCRTIVLPLLEHKVDASATYVQHDNIPNGPRNHT</sequence>
<evidence type="ECO:0000256" key="4">
    <source>
        <dbReference type="ARBA" id="ARBA00012045"/>
    </source>
</evidence>
<feature type="region of interest" description="Disordered" evidence="15">
    <location>
        <begin position="800"/>
        <end position="819"/>
    </location>
</feature>
<dbReference type="InterPro" id="IPR001623">
    <property type="entry name" value="DnaJ_domain"/>
</dbReference>
<dbReference type="GO" id="GO:0006298">
    <property type="term" value="P:mismatch repair"/>
    <property type="evidence" value="ECO:0007669"/>
    <property type="project" value="TreeGrafter"/>
</dbReference>
<dbReference type="InterPro" id="IPR044298">
    <property type="entry name" value="MIG/MutY"/>
</dbReference>
<dbReference type="SUPFAM" id="SSF48150">
    <property type="entry name" value="DNA-glycosylase"/>
    <property type="match status" value="1"/>
</dbReference>
<dbReference type="Proteomes" id="UP001213000">
    <property type="component" value="Unassembled WGS sequence"/>
</dbReference>
<keyword evidence="10" id="KW-0408">Iron</keyword>
<dbReference type="CDD" id="cd06257">
    <property type="entry name" value="DnaJ"/>
    <property type="match status" value="1"/>
</dbReference>
<evidence type="ECO:0000313" key="18">
    <source>
        <dbReference type="Proteomes" id="UP001213000"/>
    </source>
</evidence>
<evidence type="ECO:0000256" key="2">
    <source>
        <dbReference type="ARBA" id="ARBA00001966"/>
    </source>
</evidence>
<keyword evidence="11" id="KW-0411">Iron-sulfur</keyword>
<dbReference type="CDD" id="cd00056">
    <property type="entry name" value="ENDO3c"/>
    <property type="match status" value="1"/>
</dbReference>